<keyword evidence="8" id="KW-1185">Reference proteome</keyword>
<evidence type="ECO:0000256" key="3">
    <source>
        <dbReference type="ARBA" id="ARBA00023125"/>
    </source>
</evidence>
<evidence type="ECO:0000256" key="2">
    <source>
        <dbReference type="ARBA" id="ARBA00023015"/>
    </source>
</evidence>
<dbReference type="Proteomes" id="UP001237642">
    <property type="component" value="Unassembled WGS sequence"/>
</dbReference>
<keyword evidence="4" id="KW-0804">Transcription</keyword>
<dbReference type="PROSITE" id="PS50863">
    <property type="entry name" value="B3"/>
    <property type="match status" value="1"/>
</dbReference>
<dbReference type="InterPro" id="IPR003340">
    <property type="entry name" value="B3_DNA-bd"/>
</dbReference>
<reference evidence="7" key="1">
    <citation type="submission" date="2023-02" db="EMBL/GenBank/DDBJ databases">
        <title>Genome of toxic invasive species Heracleum sosnowskyi carries increased number of genes despite the absence of recent whole-genome duplications.</title>
        <authorList>
            <person name="Schelkunov M."/>
            <person name="Shtratnikova V."/>
            <person name="Makarenko M."/>
            <person name="Klepikova A."/>
            <person name="Omelchenko D."/>
            <person name="Novikova G."/>
            <person name="Obukhova E."/>
            <person name="Bogdanov V."/>
            <person name="Penin A."/>
            <person name="Logacheva M."/>
        </authorList>
    </citation>
    <scope>NUCLEOTIDE SEQUENCE</scope>
    <source>
        <strain evidence="7">Hsosn_3</strain>
        <tissue evidence="7">Leaf</tissue>
    </source>
</reference>
<organism evidence="7 8">
    <name type="scientific">Heracleum sosnowskyi</name>
    <dbReference type="NCBI Taxonomy" id="360622"/>
    <lineage>
        <taxon>Eukaryota</taxon>
        <taxon>Viridiplantae</taxon>
        <taxon>Streptophyta</taxon>
        <taxon>Embryophyta</taxon>
        <taxon>Tracheophyta</taxon>
        <taxon>Spermatophyta</taxon>
        <taxon>Magnoliopsida</taxon>
        <taxon>eudicotyledons</taxon>
        <taxon>Gunneridae</taxon>
        <taxon>Pentapetalae</taxon>
        <taxon>asterids</taxon>
        <taxon>campanulids</taxon>
        <taxon>Apiales</taxon>
        <taxon>Apiaceae</taxon>
        <taxon>Apioideae</taxon>
        <taxon>apioid superclade</taxon>
        <taxon>Tordylieae</taxon>
        <taxon>Tordyliinae</taxon>
        <taxon>Heracleum</taxon>
    </lineage>
</organism>
<keyword evidence="3" id="KW-0238">DNA-binding</keyword>
<dbReference type="GO" id="GO:0003677">
    <property type="term" value="F:DNA binding"/>
    <property type="evidence" value="ECO:0007669"/>
    <property type="project" value="UniProtKB-KW"/>
</dbReference>
<protein>
    <recommendedName>
        <fullName evidence="6">TF-B3 domain-containing protein</fullName>
    </recommendedName>
</protein>
<comment type="caution">
    <text evidence="7">The sequence shown here is derived from an EMBL/GenBank/DDBJ whole genome shotgun (WGS) entry which is preliminary data.</text>
</comment>
<dbReference type="SUPFAM" id="SSF101936">
    <property type="entry name" value="DNA-binding pseudobarrel domain"/>
    <property type="match status" value="1"/>
</dbReference>
<gene>
    <name evidence="7" type="ORF">POM88_015614</name>
</gene>
<comment type="subcellular location">
    <subcellularLocation>
        <location evidence="1">Nucleus</location>
    </subcellularLocation>
</comment>
<keyword evidence="2" id="KW-0805">Transcription regulation</keyword>
<evidence type="ECO:0000313" key="7">
    <source>
        <dbReference type="EMBL" id="KAK1387436.1"/>
    </source>
</evidence>
<dbReference type="InterPro" id="IPR015300">
    <property type="entry name" value="DNA-bd_pseudobarrel_sf"/>
</dbReference>
<feature type="domain" description="TF-B3" evidence="6">
    <location>
        <begin position="270"/>
        <end position="325"/>
    </location>
</feature>
<evidence type="ECO:0000313" key="8">
    <source>
        <dbReference type="Proteomes" id="UP001237642"/>
    </source>
</evidence>
<evidence type="ECO:0000256" key="5">
    <source>
        <dbReference type="ARBA" id="ARBA00023242"/>
    </source>
</evidence>
<name>A0AAD8MW30_9APIA</name>
<accession>A0AAD8MW30</accession>
<dbReference type="EMBL" id="JAUIZM010000004">
    <property type="protein sequence ID" value="KAK1387436.1"/>
    <property type="molecule type" value="Genomic_DNA"/>
</dbReference>
<evidence type="ECO:0000256" key="1">
    <source>
        <dbReference type="ARBA" id="ARBA00004123"/>
    </source>
</evidence>
<reference evidence="7" key="2">
    <citation type="submission" date="2023-05" db="EMBL/GenBank/DDBJ databases">
        <authorList>
            <person name="Schelkunov M.I."/>
        </authorList>
    </citation>
    <scope>NUCLEOTIDE SEQUENCE</scope>
    <source>
        <strain evidence="7">Hsosn_3</strain>
        <tissue evidence="7">Leaf</tissue>
    </source>
</reference>
<dbReference type="GO" id="GO:0005634">
    <property type="term" value="C:nucleus"/>
    <property type="evidence" value="ECO:0007669"/>
    <property type="project" value="UniProtKB-SubCell"/>
</dbReference>
<dbReference type="AlphaFoldDB" id="A0AAD8MW30"/>
<dbReference type="Gene3D" id="2.40.330.10">
    <property type="entry name" value="DNA-binding pseudobarrel domain"/>
    <property type="match status" value="1"/>
</dbReference>
<proteinExistence type="predicted"/>
<sequence>MAENVPLFPRFFIITTARTEVSNKMELPPAFLHVFEDELPTNLKFQMSQGYDKSFIYKKQKKKLYGVRRLFGTPLFEGDVCTVFNYMGNGSFQLDVFNVKYDDGNNACTGFTSMRNGADKNSYIGWKFVSRCVTASTCDGGFVKVPPGHVIPPEVNITLPNGQRFSAAYCSRRRLIHGLRIFHIRDLLMLTYRAEGEFDVVLFDQGGGEKSYSPYAARFGAMVGISWDQFKIEVQPFHLYKYCHGIDILADYKSCTDRWSPSQYLTVSHEGNVWFLQLRKFGRRWKISAGWVRFSQLLRLSVGDVLVFDMNAPPLGFSLCVYRIDERY</sequence>
<evidence type="ECO:0000259" key="6">
    <source>
        <dbReference type="PROSITE" id="PS50863"/>
    </source>
</evidence>
<keyword evidence="5" id="KW-0539">Nucleus</keyword>
<evidence type="ECO:0000256" key="4">
    <source>
        <dbReference type="ARBA" id="ARBA00023163"/>
    </source>
</evidence>